<dbReference type="AlphaFoldDB" id="A0A1Z5J0T6"/>
<dbReference type="InterPro" id="IPR000182">
    <property type="entry name" value="GNAT_dom"/>
</dbReference>
<accession>A0A1Z5J0T6</accession>
<reference evidence="3 4" key="1">
    <citation type="submission" date="2015-11" db="EMBL/GenBank/DDBJ databases">
        <title>Draft genome sequences of new species of the genus Lactobacillus isolated from orchardgrass silage.</title>
        <authorList>
            <person name="Tohno M."/>
            <person name="Tanizawa Y."/>
            <person name="Arita M."/>
        </authorList>
    </citation>
    <scope>NUCLEOTIDE SEQUENCE [LARGE SCALE GENOMIC DNA]</scope>
    <source>
        <strain evidence="3 4">IWT5</strain>
    </source>
</reference>
<dbReference type="Pfam" id="PF00583">
    <property type="entry name" value="Acetyltransf_1"/>
    <property type="match status" value="1"/>
</dbReference>
<dbReference type="Proteomes" id="UP000223370">
    <property type="component" value="Unassembled WGS sequence"/>
</dbReference>
<dbReference type="PROSITE" id="PS51186">
    <property type="entry name" value="GNAT"/>
    <property type="match status" value="1"/>
</dbReference>
<proteinExistence type="predicted"/>
<dbReference type="RefSeq" id="WP_098824021.1">
    <property type="nucleotide sequence ID" value="NZ_BCMJ01000003.1"/>
</dbReference>
<protein>
    <submittedName>
        <fullName evidence="3">N-acetyltransferase</fullName>
    </submittedName>
</protein>
<dbReference type="InterPro" id="IPR050769">
    <property type="entry name" value="NAT_camello-type"/>
</dbReference>
<organism evidence="3 4">
    <name type="scientific">Secundilactobacillus silagincola</name>
    <dbReference type="NCBI Taxonomy" id="1714681"/>
    <lineage>
        <taxon>Bacteria</taxon>
        <taxon>Bacillati</taxon>
        <taxon>Bacillota</taxon>
        <taxon>Bacilli</taxon>
        <taxon>Lactobacillales</taxon>
        <taxon>Lactobacillaceae</taxon>
        <taxon>Secundilactobacillus</taxon>
    </lineage>
</organism>
<keyword evidence="4" id="KW-1185">Reference proteome</keyword>
<evidence type="ECO:0000256" key="1">
    <source>
        <dbReference type="ARBA" id="ARBA00022679"/>
    </source>
</evidence>
<keyword evidence="1 3" id="KW-0808">Transferase</keyword>
<evidence type="ECO:0000313" key="4">
    <source>
        <dbReference type="Proteomes" id="UP000223370"/>
    </source>
</evidence>
<evidence type="ECO:0000313" key="3">
    <source>
        <dbReference type="EMBL" id="GAX07643.1"/>
    </source>
</evidence>
<dbReference type="CDD" id="cd04301">
    <property type="entry name" value="NAT_SF"/>
    <property type="match status" value="1"/>
</dbReference>
<sequence length="162" mass="18773">MQIKPFKSNPNVVAELVDLILYCQNTEASLGISMAEQPDVFEIPDYYQNRGGQFWVSFDKGGHVAGCIGLLRVSDTTAVLKKFFVYPQFRGRPVSLGWQLYQTLLEEAKRRGFQRLVLDTPEGEHRSHRFYERQGFVQCSYEDLGVEYAFPDRDSRFYQLTL</sequence>
<dbReference type="PANTHER" id="PTHR13947:SF37">
    <property type="entry name" value="LD18367P"/>
    <property type="match status" value="1"/>
</dbReference>
<dbReference type="Gene3D" id="3.40.630.30">
    <property type="match status" value="1"/>
</dbReference>
<dbReference type="EMBL" id="BCMJ01000003">
    <property type="protein sequence ID" value="GAX07643.1"/>
    <property type="molecule type" value="Genomic_DNA"/>
</dbReference>
<comment type="caution">
    <text evidence="3">The sequence shown here is derived from an EMBL/GenBank/DDBJ whole genome shotgun (WGS) entry which is preliminary data.</text>
</comment>
<feature type="domain" description="N-acetyltransferase" evidence="2">
    <location>
        <begin position="1"/>
        <end position="162"/>
    </location>
</feature>
<dbReference type="OrthoDB" id="9799681at2"/>
<dbReference type="InterPro" id="IPR016181">
    <property type="entry name" value="Acyl_CoA_acyltransferase"/>
</dbReference>
<name>A0A1Z5J0T6_9LACO</name>
<gene>
    <name evidence="3" type="ORF">IWT5_00793</name>
</gene>
<dbReference type="SUPFAM" id="SSF55729">
    <property type="entry name" value="Acyl-CoA N-acyltransferases (Nat)"/>
    <property type="match status" value="1"/>
</dbReference>
<evidence type="ECO:0000259" key="2">
    <source>
        <dbReference type="PROSITE" id="PS51186"/>
    </source>
</evidence>
<dbReference type="PANTHER" id="PTHR13947">
    <property type="entry name" value="GNAT FAMILY N-ACETYLTRANSFERASE"/>
    <property type="match status" value="1"/>
</dbReference>
<dbReference type="GO" id="GO:0008080">
    <property type="term" value="F:N-acetyltransferase activity"/>
    <property type="evidence" value="ECO:0007669"/>
    <property type="project" value="InterPro"/>
</dbReference>